<dbReference type="Pfam" id="PF13175">
    <property type="entry name" value="AAA_15"/>
    <property type="match status" value="1"/>
</dbReference>
<feature type="domain" description="Endonuclease GajA/Old nuclease/RecF-like AAA" evidence="1">
    <location>
        <begin position="1"/>
        <end position="76"/>
    </location>
</feature>
<dbReference type="InterPro" id="IPR027417">
    <property type="entry name" value="P-loop_NTPase"/>
</dbReference>
<proteinExistence type="predicted"/>
<dbReference type="Gene3D" id="3.40.50.300">
    <property type="entry name" value="P-loop containing nucleotide triphosphate hydrolases"/>
    <property type="match status" value="1"/>
</dbReference>
<sequence length="80" mass="9080">MKITKLELKNFKRFDDLTIDLTSLAEPAKLVLLIGTNGSGKSSVFDAFEYVNKLVRSDIKINDDLSKSSYYNKNTKKSMK</sequence>
<name>A0A120MYP4_9SPHI</name>
<dbReference type="AlphaFoldDB" id="A0A120MYP4"/>
<dbReference type="GO" id="GO:0000731">
    <property type="term" value="P:DNA synthesis involved in DNA repair"/>
    <property type="evidence" value="ECO:0007669"/>
    <property type="project" value="TreeGrafter"/>
</dbReference>
<gene>
    <name evidence="2" type="ORF">MgSA37_01455</name>
</gene>
<keyword evidence="3" id="KW-1185">Reference proteome</keyword>
<accession>A0A120MYP4</accession>
<dbReference type="SUPFAM" id="SSF52540">
    <property type="entry name" value="P-loop containing nucleoside triphosphate hydrolases"/>
    <property type="match status" value="1"/>
</dbReference>
<dbReference type="InterPro" id="IPR041685">
    <property type="entry name" value="AAA_GajA/Old/RecF-like"/>
</dbReference>
<dbReference type="RefSeq" id="WP_096350752.1">
    <property type="nucleotide sequence ID" value="NZ_AP017313.1"/>
</dbReference>
<evidence type="ECO:0000313" key="2">
    <source>
        <dbReference type="EMBL" id="BAU53288.1"/>
    </source>
</evidence>
<protein>
    <submittedName>
        <fullName evidence="2">Recombination protein F</fullName>
    </submittedName>
</protein>
<reference evidence="2 3" key="1">
    <citation type="submission" date="2015-12" db="EMBL/GenBank/DDBJ databases">
        <title>Genome sequence of Mucilaginibacter gotjawali.</title>
        <authorList>
            <person name="Lee J.S."/>
            <person name="Lee K.C."/>
            <person name="Kim K.K."/>
            <person name="Lee B.W."/>
        </authorList>
    </citation>
    <scope>NUCLEOTIDE SEQUENCE [LARGE SCALE GENOMIC DNA]</scope>
    <source>
        <strain evidence="2 3">SA3-7</strain>
    </source>
</reference>
<evidence type="ECO:0000259" key="1">
    <source>
        <dbReference type="Pfam" id="PF13175"/>
    </source>
</evidence>
<dbReference type="PANTHER" id="PTHR32182">
    <property type="entry name" value="DNA REPLICATION AND REPAIR PROTEIN RECF"/>
    <property type="match status" value="1"/>
</dbReference>
<organism evidence="2 3">
    <name type="scientific">Mucilaginibacter gotjawali</name>
    <dbReference type="NCBI Taxonomy" id="1550579"/>
    <lineage>
        <taxon>Bacteria</taxon>
        <taxon>Pseudomonadati</taxon>
        <taxon>Bacteroidota</taxon>
        <taxon>Sphingobacteriia</taxon>
        <taxon>Sphingobacteriales</taxon>
        <taxon>Sphingobacteriaceae</taxon>
        <taxon>Mucilaginibacter</taxon>
    </lineage>
</organism>
<dbReference type="EMBL" id="AP017313">
    <property type="protein sequence ID" value="BAU53288.1"/>
    <property type="molecule type" value="Genomic_DNA"/>
</dbReference>
<dbReference type="OrthoDB" id="7029750at2"/>
<dbReference type="GO" id="GO:0006302">
    <property type="term" value="P:double-strand break repair"/>
    <property type="evidence" value="ECO:0007669"/>
    <property type="project" value="TreeGrafter"/>
</dbReference>
<dbReference type="KEGG" id="mgot:MgSA37_01455"/>
<dbReference type="PANTHER" id="PTHR32182:SF25">
    <property type="entry name" value="SLR1056 PROTEIN"/>
    <property type="match status" value="1"/>
</dbReference>
<evidence type="ECO:0000313" key="3">
    <source>
        <dbReference type="Proteomes" id="UP000218263"/>
    </source>
</evidence>
<dbReference type="Proteomes" id="UP000218263">
    <property type="component" value="Chromosome"/>
</dbReference>